<protein>
    <submittedName>
        <fullName evidence="3">Galactitol dehydrogenase</fullName>
    </submittedName>
</protein>
<dbReference type="InterPro" id="IPR036291">
    <property type="entry name" value="NAD(P)-bd_dom_sf"/>
</dbReference>
<evidence type="ECO:0000313" key="3">
    <source>
        <dbReference type="EMBL" id="ASV87743.1"/>
    </source>
</evidence>
<dbReference type="NCBIfam" id="NF005559">
    <property type="entry name" value="PRK07231.1"/>
    <property type="match status" value="1"/>
</dbReference>
<evidence type="ECO:0000313" key="4">
    <source>
        <dbReference type="Proteomes" id="UP000215256"/>
    </source>
</evidence>
<dbReference type="Pfam" id="PF13561">
    <property type="entry name" value="adh_short_C2"/>
    <property type="match status" value="1"/>
</dbReference>
<dbReference type="FunFam" id="3.40.50.720:FF:000084">
    <property type="entry name" value="Short-chain dehydrogenase reductase"/>
    <property type="match status" value="1"/>
</dbReference>
<dbReference type="Gene3D" id="3.40.50.720">
    <property type="entry name" value="NAD(P)-binding Rossmann-like Domain"/>
    <property type="match status" value="1"/>
</dbReference>
<dbReference type="PRINTS" id="PR00080">
    <property type="entry name" value="SDRFAMILY"/>
</dbReference>
<dbReference type="Proteomes" id="UP000215256">
    <property type="component" value="Plasmid unnamed1"/>
</dbReference>
<evidence type="ECO:0000256" key="1">
    <source>
        <dbReference type="ARBA" id="ARBA00006484"/>
    </source>
</evidence>
<keyword evidence="2" id="KW-0560">Oxidoreductase</keyword>
<dbReference type="PANTHER" id="PTHR42760">
    <property type="entry name" value="SHORT-CHAIN DEHYDROGENASES/REDUCTASES FAMILY MEMBER"/>
    <property type="match status" value="1"/>
</dbReference>
<gene>
    <name evidence="3" type="ORF">CES85_3322</name>
</gene>
<accession>A0A248ULJ9</accession>
<sequence length="250" mass="26302">MDPRTNIYDLAGRVAMVTGSARGIGLSIAATLAGFGAKVVMTDIDEEAVKNAAASIGNNAVGHRLDVTDSQALSRLMKLIGSCPDILVNNAGISMASPTSETSDQDWRKVLSVNLDGVFFCCREVGTKMAERGAGSIINIGSMSGKIAIQDTVVTAYNASKAGVHMLTKSLAAEWATSGVRVNAIAPAFIETEMTGTYPKTTVEKWRQLTPMGRFGRPDEVASAVHFLASDAASYITGTVLMVDGGYTSW</sequence>
<name>A0A248ULJ9_9HYPH</name>
<proteinExistence type="inferred from homology"/>
<evidence type="ECO:0000256" key="2">
    <source>
        <dbReference type="ARBA" id="ARBA00023002"/>
    </source>
</evidence>
<dbReference type="PROSITE" id="PS00061">
    <property type="entry name" value="ADH_SHORT"/>
    <property type="match status" value="1"/>
</dbReference>
<dbReference type="GO" id="GO:0016616">
    <property type="term" value="F:oxidoreductase activity, acting on the CH-OH group of donors, NAD or NADP as acceptor"/>
    <property type="evidence" value="ECO:0007669"/>
    <property type="project" value="TreeGrafter"/>
</dbReference>
<reference evidence="3 4" key="1">
    <citation type="submission" date="2017-07" db="EMBL/GenBank/DDBJ databases">
        <title>Phylogenetic study on the rhizospheric bacterium Ochrobactrum sp. A44.</title>
        <authorList>
            <person name="Krzyzanowska D.M."/>
            <person name="Ossowicki A."/>
            <person name="Rajewska M."/>
            <person name="Maciag T."/>
            <person name="Kaczynski Z."/>
            <person name="Czerwicka M."/>
            <person name="Jafra S."/>
        </authorList>
    </citation>
    <scope>NUCLEOTIDE SEQUENCE [LARGE SCALE GENOMIC DNA]</scope>
    <source>
        <strain evidence="3 4">A44</strain>
        <plasmid evidence="3 4">unnamed1</plasmid>
    </source>
</reference>
<dbReference type="PANTHER" id="PTHR42760:SF115">
    <property type="entry name" value="3-OXOACYL-[ACYL-CARRIER-PROTEIN] REDUCTASE FABG"/>
    <property type="match status" value="1"/>
</dbReference>
<dbReference type="SUPFAM" id="SSF51735">
    <property type="entry name" value="NAD(P)-binding Rossmann-fold domains"/>
    <property type="match status" value="1"/>
</dbReference>
<dbReference type="EMBL" id="CP022605">
    <property type="protein sequence ID" value="ASV87743.1"/>
    <property type="molecule type" value="Genomic_DNA"/>
</dbReference>
<dbReference type="OrthoDB" id="9805986at2"/>
<dbReference type="InterPro" id="IPR002347">
    <property type="entry name" value="SDR_fam"/>
</dbReference>
<organism evidence="3 4">
    <name type="scientific">Ochrobactrum quorumnocens</name>
    <dbReference type="NCBI Taxonomy" id="271865"/>
    <lineage>
        <taxon>Bacteria</taxon>
        <taxon>Pseudomonadati</taxon>
        <taxon>Pseudomonadota</taxon>
        <taxon>Alphaproteobacteria</taxon>
        <taxon>Hyphomicrobiales</taxon>
        <taxon>Brucellaceae</taxon>
        <taxon>Brucella/Ochrobactrum group</taxon>
        <taxon>Ochrobactrum</taxon>
    </lineage>
</organism>
<geneLocation type="plasmid" evidence="3 4">
    <name>unnamed1</name>
</geneLocation>
<keyword evidence="3" id="KW-0614">Plasmid</keyword>
<dbReference type="AlphaFoldDB" id="A0A248ULJ9"/>
<dbReference type="PRINTS" id="PR00081">
    <property type="entry name" value="GDHRDH"/>
</dbReference>
<comment type="similarity">
    <text evidence="1">Belongs to the short-chain dehydrogenases/reductases (SDR) family.</text>
</comment>
<dbReference type="InterPro" id="IPR020904">
    <property type="entry name" value="Sc_DH/Rdtase_CS"/>
</dbReference>
<dbReference type="RefSeq" id="WP_095448460.1">
    <property type="nucleotide sequence ID" value="NZ_CP022605.1"/>
</dbReference>
<dbReference type="KEGG" id="och:CES85_3322"/>